<dbReference type="SUPFAM" id="SSF47413">
    <property type="entry name" value="lambda repressor-like DNA-binding domains"/>
    <property type="match status" value="1"/>
</dbReference>
<evidence type="ECO:0000313" key="12">
    <source>
        <dbReference type="EMBL" id="BCJ89289.1"/>
    </source>
</evidence>
<evidence type="ECO:0000313" key="13">
    <source>
        <dbReference type="Proteomes" id="UP000515317"/>
    </source>
</evidence>
<keyword evidence="5 9" id="KW-0812">Transmembrane</keyword>
<feature type="transmembrane region" description="Helical" evidence="9">
    <location>
        <begin position="174"/>
        <end position="195"/>
    </location>
</feature>
<dbReference type="PANTHER" id="PTHR38686">
    <property type="entry name" value="APOLIPOPROTEIN N-ACYLTRANSFERASE"/>
    <property type="match status" value="1"/>
</dbReference>
<dbReference type="Pfam" id="PF01381">
    <property type="entry name" value="HTH_3"/>
    <property type="match status" value="1"/>
</dbReference>
<keyword evidence="7 9" id="KW-0472">Membrane</keyword>
<evidence type="ECO:0000256" key="9">
    <source>
        <dbReference type="HAMAP-Rule" id="MF_01148"/>
    </source>
</evidence>
<keyword evidence="3 9" id="KW-1003">Cell membrane</keyword>
<dbReference type="CDD" id="cd07571">
    <property type="entry name" value="ALP_N-acyl_transferase"/>
    <property type="match status" value="1"/>
</dbReference>
<evidence type="ECO:0000256" key="8">
    <source>
        <dbReference type="ARBA" id="ARBA00023315"/>
    </source>
</evidence>
<feature type="transmembrane region" description="Helical" evidence="9">
    <location>
        <begin position="38"/>
        <end position="54"/>
    </location>
</feature>
<feature type="domain" description="HTH cro/C1-type" evidence="11">
    <location>
        <begin position="590"/>
        <end position="644"/>
    </location>
</feature>
<keyword evidence="8 9" id="KW-0012">Acyltransferase</keyword>
<evidence type="ECO:0000256" key="3">
    <source>
        <dbReference type="ARBA" id="ARBA00022475"/>
    </source>
</evidence>
<dbReference type="GO" id="GO:0005886">
    <property type="term" value="C:plasma membrane"/>
    <property type="evidence" value="ECO:0007669"/>
    <property type="project" value="UniProtKB-SubCell"/>
</dbReference>
<feature type="transmembrane region" description="Helical" evidence="9">
    <location>
        <begin position="66"/>
        <end position="86"/>
    </location>
</feature>
<dbReference type="SMART" id="SM00530">
    <property type="entry name" value="HTH_XRE"/>
    <property type="match status" value="1"/>
</dbReference>
<evidence type="ECO:0000256" key="5">
    <source>
        <dbReference type="ARBA" id="ARBA00022692"/>
    </source>
</evidence>
<organism evidence="12 13">
    <name type="scientific">Terrihabitans soli</name>
    <dbReference type="NCBI Taxonomy" id="708113"/>
    <lineage>
        <taxon>Bacteria</taxon>
        <taxon>Pseudomonadati</taxon>
        <taxon>Pseudomonadota</taxon>
        <taxon>Alphaproteobacteria</taxon>
        <taxon>Hyphomicrobiales</taxon>
        <taxon>Terrihabitans</taxon>
    </lineage>
</organism>
<dbReference type="NCBIfam" id="TIGR00546">
    <property type="entry name" value="lnt"/>
    <property type="match status" value="1"/>
</dbReference>
<protein>
    <recommendedName>
        <fullName evidence="9">Apolipoprotein N-acyltransferase</fullName>
        <shortName evidence="9">ALP N-acyltransferase</shortName>
        <ecNumber evidence="9">2.3.1.269</ecNumber>
    </recommendedName>
</protein>
<evidence type="ECO:0000256" key="2">
    <source>
        <dbReference type="ARBA" id="ARBA00010065"/>
    </source>
</evidence>
<dbReference type="PROSITE" id="PS50263">
    <property type="entry name" value="CN_HYDROLASE"/>
    <property type="match status" value="1"/>
</dbReference>
<dbReference type="GO" id="GO:0042158">
    <property type="term" value="P:lipoprotein biosynthetic process"/>
    <property type="evidence" value="ECO:0007669"/>
    <property type="project" value="UniProtKB-UniRule"/>
</dbReference>
<dbReference type="EC" id="2.3.1.269" evidence="9"/>
<dbReference type="Gene3D" id="1.10.260.40">
    <property type="entry name" value="lambda repressor-like DNA-binding domains"/>
    <property type="match status" value="1"/>
</dbReference>
<dbReference type="AlphaFoldDB" id="A0A6S6QK66"/>
<accession>A0A6S6QK66</accession>
<dbReference type="Pfam" id="PF00795">
    <property type="entry name" value="CN_hydrolase"/>
    <property type="match status" value="1"/>
</dbReference>
<dbReference type="Gene3D" id="3.60.110.10">
    <property type="entry name" value="Carbon-nitrogen hydrolase"/>
    <property type="match status" value="1"/>
</dbReference>
<name>A0A6S6QK66_9HYPH</name>
<feature type="transmembrane region" description="Helical" evidence="9">
    <location>
        <begin position="498"/>
        <end position="519"/>
    </location>
</feature>
<dbReference type="SUPFAM" id="SSF56317">
    <property type="entry name" value="Carbon-nitrogen hydrolase"/>
    <property type="match status" value="1"/>
</dbReference>
<dbReference type="InterPro" id="IPR001387">
    <property type="entry name" value="Cro/C1-type_HTH"/>
</dbReference>
<evidence type="ECO:0000256" key="6">
    <source>
        <dbReference type="ARBA" id="ARBA00022989"/>
    </source>
</evidence>
<evidence type="ECO:0000259" key="10">
    <source>
        <dbReference type="PROSITE" id="PS50263"/>
    </source>
</evidence>
<dbReference type="GO" id="GO:0003677">
    <property type="term" value="F:DNA binding"/>
    <property type="evidence" value="ECO:0007669"/>
    <property type="project" value="InterPro"/>
</dbReference>
<evidence type="ECO:0000256" key="1">
    <source>
        <dbReference type="ARBA" id="ARBA00004651"/>
    </source>
</evidence>
<dbReference type="Proteomes" id="UP000515317">
    <property type="component" value="Chromosome"/>
</dbReference>
<dbReference type="HAMAP" id="MF_01148">
    <property type="entry name" value="Lnt"/>
    <property type="match status" value="1"/>
</dbReference>
<comment type="catalytic activity">
    <reaction evidence="9">
        <text>N-terminal S-1,2-diacyl-sn-glyceryl-L-cysteinyl-[lipoprotein] + a glycerophospholipid = N-acyl-S-1,2-diacyl-sn-glyceryl-L-cysteinyl-[lipoprotein] + a 2-acyl-sn-glycero-3-phospholipid + H(+)</text>
        <dbReference type="Rhea" id="RHEA:48228"/>
        <dbReference type="Rhea" id="RHEA-COMP:14681"/>
        <dbReference type="Rhea" id="RHEA-COMP:14684"/>
        <dbReference type="ChEBI" id="CHEBI:15378"/>
        <dbReference type="ChEBI" id="CHEBI:136912"/>
        <dbReference type="ChEBI" id="CHEBI:140656"/>
        <dbReference type="ChEBI" id="CHEBI:140657"/>
        <dbReference type="ChEBI" id="CHEBI:140660"/>
        <dbReference type="EC" id="2.3.1.269"/>
    </reaction>
</comment>
<dbReference type="CDD" id="cd00093">
    <property type="entry name" value="HTH_XRE"/>
    <property type="match status" value="1"/>
</dbReference>
<dbReference type="InterPro" id="IPR004563">
    <property type="entry name" value="Apolipo_AcylTrfase"/>
</dbReference>
<dbReference type="KEGG" id="tso:IZ6_00240"/>
<dbReference type="EMBL" id="AP023361">
    <property type="protein sequence ID" value="BCJ89289.1"/>
    <property type="molecule type" value="Genomic_DNA"/>
</dbReference>
<keyword evidence="6 9" id="KW-1133">Transmembrane helix</keyword>
<dbReference type="InterPro" id="IPR010982">
    <property type="entry name" value="Lambda_DNA-bd_dom_sf"/>
</dbReference>
<gene>
    <name evidence="9" type="primary">lnt</name>
    <name evidence="12" type="ORF">IZ6_00240</name>
</gene>
<feature type="transmembrane region" description="Helical" evidence="9">
    <location>
        <begin position="98"/>
        <end position="121"/>
    </location>
</feature>
<dbReference type="GO" id="GO:0016410">
    <property type="term" value="F:N-acyltransferase activity"/>
    <property type="evidence" value="ECO:0007669"/>
    <property type="project" value="UniProtKB-UniRule"/>
</dbReference>
<sequence length="704" mass="75389">MRLALPVHLLVLLDGKARVLVAAVVGAVSALAMPPYDLWPVLFLTFPAAVLILDGTGGGRAGLRDAAIAGFSFGFGYFLAGLWWIGMAFFVPGDSYQWMMPFAVLGLPLLLALFTGFGFALARAFWSNGPGRILAFAFGLSASEWLRGHLLTGFPWNEFGYALANTSWMGQSASVFGVEGLTIIAVAVFAAPATLNDETGIWRFRPPAIALGALAALALFGLARLYISGETQFTDTKVRIMQPNIPQDDKFRASAKPEIMARYLSLSQQKTSENGTLDEADILVWPESAFPFFLARTPDALAQIGGLLSDGQILLTGAARLDEDGVPGKRRVFNSIHALGSDGSILATYDKVHLVPGGEFLPFQSVLEAIGFRQLTRLPGGFTPGEAPHNITLPSGLKLGPLICYEAIFPTGVYDEERPDALLNVTNDGWFGDTPGPHQHFAQARVRALEQGLPLIRAANTGISGVVDALGRTLVSLPLAGEGILDTNLPVASRTTVYSAYGLWLLVIMYFTTIVGAVLTPGGFDFTPAGNHSAARVGGAHNNLWGMSPSQPAFPRTSVTTTAALAEAGAHFMMATKAPNPIDKHVGARVRMRRLLIGMSQEKLGTALGITFQQIQKYEKGANRIGASRLQQMSEVLGVPVSYFFEDAQGEALPPGFSDKKGDYVADFLATSEGLQLTKSFMKVKDPKVRRRIVDLVSSLADGD</sequence>
<evidence type="ECO:0000256" key="4">
    <source>
        <dbReference type="ARBA" id="ARBA00022679"/>
    </source>
</evidence>
<proteinExistence type="inferred from homology"/>
<dbReference type="UniPathway" id="UPA00666"/>
<comment type="similarity">
    <text evidence="2 9">Belongs to the CN hydrolase family. Apolipoprotein N-acyltransferase subfamily.</text>
</comment>
<dbReference type="Pfam" id="PF20154">
    <property type="entry name" value="LNT_N"/>
    <property type="match status" value="1"/>
</dbReference>
<comment type="pathway">
    <text evidence="9">Protein modification; lipoprotein biosynthesis (N-acyl transfer).</text>
</comment>
<keyword evidence="4 9" id="KW-0808">Transferase</keyword>
<reference evidence="12 13" key="1">
    <citation type="submission" date="2020-08" db="EMBL/GenBank/DDBJ databases">
        <title>Genome sequence of Rhizobiales bacterium strain IZ6.</title>
        <authorList>
            <person name="Nakai R."/>
            <person name="Naganuma T."/>
        </authorList>
    </citation>
    <scope>NUCLEOTIDE SEQUENCE [LARGE SCALE GENOMIC DNA]</scope>
    <source>
        <strain evidence="12 13">IZ6</strain>
    </source>
</reference>
<dbReference type="InterPro" id="IPR045378">
    <property type="entry name" value="LNT_N"/>
</dbReference>
<dbReference type="PANTHER" id="PTHR38686:SF1">
    <property type="entry name" value="APOLIPOPROTEIN N-ACYLTRANSFERASE"/>
    <property type="match status" value="1"/>
</dbReference>
<keyword evidence="13" id="KW-1185">Reference proteome</keyword>
<dbReference type="InterPro" id="IPR036526">
    <property type="entry name" value="C-N_Hydrolase_sf"/>
</dbReference>
<dbReference type="InterPro" id="IPR003010">
    <property type="entry name" value="C-N_Hydrolase"/>
</dbReference>
<comment type="subcellular location">
    <subcellularLocation>
        <location evidence="1 9">Cell membrane</location>
        <topology evidence="1 9">Multi-pass membrane protein</topology>
    </subcellularLocation>
</comment>
<feature type="transmembrane region" description="Helical" evidence="9">
    <location>
        <begin position="207"/>
        <end position="227"/>
    </location>
</feature>
<comment type="function">
    <text evidence="9">Catalyzes the phospholipid dependent N-acylation of the N-terminal cysteine of apolipoprotein, the last step in lipoprotein maturation.</text>
</comment>
<evidence type="ECO:0000256" key="7">
    <source>
        <dbReference type="ARBA" id="ARBA00023136"/>
    </source>
</evidence>
<dbReference type="PROSITE" id="PS50943">
    <property type="entry name" value="HTH_CROC1"/>
    <property type="match status" value="1"/>
</dbReference>
<evidence type="ECO:0000259" key="11">
    <source>
        <dbReference type="PROSITE" id="PS50943"/>
    </source>
</evidence>
<feature type="domain" description="CN hydrolase" evidence="10">
    <location>
        <begin position="241"/>
        <end position="491"/>
    </location>
</feature>